<reference evidence="1" key="2">
    <citation type="submission" date="1998-04" db="EMBL/GenBank/DDBJ databases">
        <authorList>
            <person name="Brown D."/>
            <person name="Churcher C.M."/>
        </authorList>
    </citation>
    <scope>NUCLEOTIDE SEQUENCE</scope>
</reference>
<dbReference type="GO" id="GO:0016746">
    <property type="term" value="F:acyltransferase activity"/>
    <property type="evidence" value="ECO:0007669"/>
    <property type="project" value="UniProtKB-KW"/>
</dbReference>
<reference evidence="1" key="3">
    <citation type="submission" date="1998-04" db="EMBL/GenBank/DDBJ databases">
        <authorList>
            <person name="Parkhill J"/>
            <person name="Barrell B.G."/>
            <person name="Rajandream M.A."/>
        </authorList>
    </citation>
    <scope>NUCLEOTIDE SEQUENCE</scope>
</reference>
<sequence length="116" mass="12172">MTTCSKQHGNPRAIAVGGARLGFSSTAAAVLGAAEPCAPEGHRIEGKRHALPWPADRIQRQQQACQLSILEQAALQWTTVATGAAVGIGQLASGPAERADPCRPKIWAQVGMGSYW</sequence>
<proteinExistence type="predicted"/>
<reference evidence="1" key="1">
    <citation type="journal article" date="1993" name="Mol. Microbiol.">
        <title>Use of an ordered cosmid library to deduce the genomic organization of Mycobacterium leprae.</title>
        <authorList>
            <person name="Eiglmeier K."/>
            <person name="Honore N."/>
            <person name="Woods S.A."/>
            <person name="Caudron B."/>
            <person name="Cole S.T."/>
        </authorList>
    </citation>
    <scope>NUCLEOTIDE SEQUENCE</scope>
</reference>
<organism evidence="1">
    <name type="scientific">Mycobacterium leprae</name>
    <dbReference type="NCBI Taxonomy" id="1769"/>
    <lineage>
        <taxon>Bacteria</taxon>
        <taxon>Bacillati</taxon>
        <taxon>Actinomycetota</taxon>
        <taxon>Actinomycetes</taxon>
        <taxon>Mycobacteriales</taxon>
        <taxon>Mycobacteriaceae</taxon>
        <taxon>Mycobacterium</taxon>
    </lineage>
</organism>
<dbReference type="EMBL" id="AL022486">
    <property type="protein sequence ID" value="CAA18571.1"/>
    <property type="molecule type" value="Genomic_DNA"/>
</dbReference>
<gene>
    <name evidence="1" type="primary">MLCB1883.22c</name>
</gene>
<dbReference type="AlphaFoldDB" id="O69507"/>
<protein>
    <submittedName>
        <fullName evidence="1">Uncharacterized protein</fullName>
    </submittedName>
</protein>
<evidence type="ECO:0000313" key="1">
    <source>
        <dbReference type="EMBL" id="CAA18571.1"/>
    </source>
</evidence>
<keyword evidence="1" id="KW-0808">Transferase</keyword>
<keyword evidence="1" id="KW-0012">Acyltransferase</keyword>
<dbReference type="PIR" id="T44881">
    <property type="entry name" value="T44881"/>
</dbReference>
<accession>O69507</accession>
<name>O69507_MYCLR</name>